<protein>
    <submittedName>
        <fullName evidence="1">Uncharacterized protein</fullName>
    </submittedName>
</protein>
<dbReference type="EMBL" id="JAHXZJ010000374">
    <property type="protein sequence ID" value="KAH0560124.1"/>
    <property type="molecule type" value="Genomic_DNA"/>
</dbReference>
<sequence length="135" mass="15610">MMRLLMDSGAAWIVCGVLLVIRCPSIDKYIYMLDTRPVLDQVATRLTTVVTIGLMELYSIQEPRPEACGDNRIIRNETEFKFMNDSPCDGKPRRQKGSETSCHSRLADRMELIEWQEGDQLEGERERPLRAKELY</sequence>
<proteinExistence type="predicted"/>
<evidence type="ECO:0000313" key="1">
    <source>
        <dbReference type="EMBL" id="KAH0560124.1"/>
    </source>
</evidence>
<comment type="caution">
    <text evidence="1">The sequence shown here is derived from an EMBL/GenBank/DDBJ whole genome shotgun (WGS) entry which is preliminary data.</text>
</comment>
<accession>A0AAV7IWL6</accession>
<evidence type="ECO:0000313" key="2">
    <source>
        <dbReference type="Proteomes" id="UP000826195"/>
    </source>
</evidence>
<organism evidence="1 2">
    <name type="scientific">Cotesia glomerata</name>
    <name type="common">Lepidopteran parasitic wasp</name>
    <name type="synonym">Apanteles glomeratus</name>
    <dbReference type="NCBI Taxonomy" id="32391"/>
    <lineage>
        <taxon>Eukaryota</taxon>
        <taxon>Metazoa</taxon>
        <taxon>Ecdysozoa</taxon>
        <taxon>Arthropoda</taxon>
        <taxon>Hexapoda</taxon>
        <taxon>Insecta</taxon>
        <taxon>Pterygota</taxon>
        <taxon>Neoptera</taxon>
        <taxon>Endopterygota</taxon>
        <taxon>Hymenoptera</taxon>
        <taxon>Apocrita</taxon>
        <taxon>Ichneumonoidea</taxon>
        <taxon>Braconidae</taxon>
        <taxon>Microgastrinae</taxon>
        <taxon>Cotesia</taxon>
    </lineage>
</organism>
<dbReference type="AlphaFoldDB" id="A0AAV7IWL6"/>
<name>A0AAV7IWL6_COTGL</name>
<dbReference type="Proteomes" id="UP000826195">
    <property type="component" value="Unassembled WGS sequence"/>
</dbReference>
<keyword evidence="2" id="KW-1185">Reference proteome</keyword>
<reference evidence="1 2" key="1">
    <citation type="journal article" date="2021" name="J. Hered.">
        <title>A chromosome-level genome assembly of the parasitoid wasp, Cotesia glomerata (Hymenoptera: Braconidae).</title>
        <authorList>
            <person name="Pinto B.J."/>
            <person name="Weis J.J."/>
            <person name="Gamble T."/>
            <person name="Ode P.J."/>
            <person name="Paul R."/>
            <person name="Zaspel J.M."/>
        </authorList>
    </citation>
    <scope>NUCLEOTIDE SEQUENCE [LARGE SCALE GENOMIC DNA]</scope>
    <source>
        <strain evidence="1">CgM1</strain>
    </source>
</reference>
<gene>
    <name evidence="1" type="ORF">KQX54_001659</name>
</gene>